<dbReference type="Pfam" id="PF10282">
    <property type="entry name" value="Lactonase"/>
    <property type="match status" value="1"/>
</dbReference>
<dbReference type="AlphaFoldDB" id="A0AAE3JR63"/>
<organism evidence="3 4">
    <name type="scientific">Cerina litoralis</name>
    <dbReference type="NCBI Taxonomy" id="2874477"/>
    <lineage>
        <taxon>Bacteria</taxon>
        <taxon>Pseudomonadati</taxon>
        <taxon>Bacteroidota</taxon>
        <taxon>Flavobacteriia</taxon>
        <taxon>Flavobacteriales</taxon>
        <taxon>Flavobacteriaceae</taxon>
        <taxon>Cerina</taxon>
    </lineage>
</organism>
<sequence length="382" mass="41243">MKSTLFNFATLCLFSLVNGQTSSEGNSYNLLIGTYTQPGKSDGIYVYKFNADTGEFSYLSEASGIKNPSYLTVSKDKRYVYSVNEIGNGNGGASAFSFDPVSGKIDFINYQASGGNGPCYISVDDQNRFAFVANYGGGSLAAIPINRDGSLGLAIQSIRHGGGSSVARSQDRPHVHSTVLSPDNRFLFASDLGTDKVNIYRVDYSKPNPLTSANPEYTSVEAGSGPRHFVFHPNGKFAYLIKEIDGSVTVFDYKDGKLSEKQSVILTPSNYKSENGTPDSADIHISPDGKFLYGSLRSNINELVIYAIGSDGKLLFAGRQSTLGKNPRNFAIDPTGNFLLVGNSGDDEIVIFRRDQKAGLLKDTGKRIEVGAPVCLKFVAMH</sequence>
<dbReference type="InterPro" id="IPR019405">
    <property type="entry name" value="Lactonase_7-beta_prop"/>
</dbReference>
<comment type="similarity">
    <text evidence="1">Belongs to the cycloisomerase 2 family.</text>
</comment>
<evidence type="ECO:0000256" key="1">
    <source>
        <dbReference type="ARBA" id="ARBA00005564"/>
    </source>
</evidence>
<dbReference type="SUPFAM" id="SSF51004">
    <property type="entry name" value="C-terminal (heme d1) domain of cytochrome cd1-nitrite reductase"/>
    <property type="match status" value="1"/>
</dbReference>
<dbReference type="RefSeq" id="WP_317900464.1">
    <property type="nucleotide sequence ID" value="NZ_JAIRBC010000001.1"/>
</dbReference>
<dbReference type="GO" id="GO:0017057">
    <property type="term" value="F:6-phosphogluconolactonase activity"/>
    <property type="evidence" value="ECO:0007669"/>
    <property type="project" value="TreeGrafter"/>
</dbReference>
<dbReference type="FunFam" id="2.130.10.10:FF:000306">
    <property type="entry name" value="3-carboxymuconate cyclase"/>
    <property type="match status" value="1"/>
</dbReference>
<dbReference type="GO" id="GO:0005829">
    <property type="term" value="C:cytosol"/>
    <property type="evidence" value="ECO:0007669"/>
    <property type="project" value="TreeGrafter"/>
</dbReference>
<proteinExistence type="inferred from homology"/>
<dbReference type="InterPro" id="IPR050282">
    <property type="entry name" value="Cycloisomerase_2"/>
</dbReference>
<accession>A0AAE3JR63</accession>
<keyword evidence="4" id="KW-1185">Reference proteome</keyword>
<dbReference type="EMBL" id="JAIRBC010000001">
    <property type="protein sequence ID" value="MCG2459317.1"/>
    <property type="molecule type" value="Genomic_DNA"/>
</dbReference>
<evidence type="ECO:0000256" key="2">
    <source>
        <dbReference type="ARBA" id="ARBA00022526"/>
    </source>
</evidence>
<keyword evidence="2" id="KW-0119">Carbohydrate metabolism</keyword>
<comment type="caution">
    <text evidence="3">The sequence shown here is derived from an EMBL/GenBank/DDBJ whole genome shotgun (WGS) entry which is preliminary data.</text>
</comment>
<dbReference type="InterPro" id="IPR015943">
    <property type="entry name" value="WD40/YVTN_repeat-like_dom_sf"/>
</dbReference>
<evidence type="ECO:0000313" key="4">
    <source>
        <dbReference type="Proteomes" id="UP001200642"/>
    </source>
</evidence>
<protein>
    <submittedName>
        <fullName evidence="3">Lactonase family protein</fullName>
    </submittedName>
</protein>
<gene>
    <name evidence="3" type="ORF">K8352_00990</name>
</gene>
<keyword evidence="2" id="KW-0313">Glucose metabolism</keyword>
<dbReference type="Gene3D" id="2.130.10.10">
    <property type="entry name" value="YVTN repeat-like/Quinoprotein amine dehydrogenase"/>
    <property type="match status" value="1"/>
</dbReference>
<name>A0AAE3JR63_9FLAO</name>
<dbReference type="PANTHER" id="PTHR30344">
    <property type="entry name" value="6-PHOSPHOGLUCONOLACTONASE-RELATED"/>
    <property type="match status" value="1"/>
</dbReference>
<dbReference type="InterPro" id="IPR011048">
    <property type="entry name" value="Haem_d1_sf"/>
</dbReference>
<dbReference type="GO" id="GO:0006006">
    <property type="term" value="P:glucose metabolic process"/>
    <property type="evidence" value="ECO:0007669"/>
    <property type="project" value="UniProtKB-KW"/>
</dbReference>
<reference evidence="3" key="1">
    <citation type="submission" date="2023-02" db="EMBL/GenBank/DDBJ databases">
        <title>Genome of Flavobacteriaceae gen. nov. sp. strain F89.</title>
        <authorList>
            <person name="Wang Y."/>
        </authorList>
    </citation>
    <scope>NUCLEOTIDE SEQUENCE</scope>
    <source>
        <strain evidence="3">F89</strain>
    </source>
</reference>
<evidence type="ECO:0000313" key="3">
    <source>
        <dbReference type="EMBL" id="MCG2459317.1"/>
    </source>
</evidence>
<dbReference type="PANTHER" id="PTHR30344:SF1">
    <property type="entry name" value="6-PHOSPHOGLUCONOLACTONASE"/>
    <property type="match status" value="1"/>
</dbReference>
<dbReference type="Proteomes" id="UP001200642">
    <property type="component" value="Unassembled WGS sequence"/>
</dbReference>